<dbReference type="GO" id="GO:0016887">
    <property type="term" value="F:ATP hydrolysis activity"/>
    <property type="evidence" value="ECO:0007669"/>
    <property type="project" value="InterPro"/>
</dbReference>
<comment type="caution">
    <text evidence="5">The sequence shown here is derived from an EMBL/GenBank/DDBJ whole genome shotgun (WGS) entry which is preliminary data.</text>
</comment>
<accession>A0A1V5M8D7</accession>
<dbReference type="SUPFAM" id="SSF52540">
    <property type="entry name" value="P-loop containing nucleoside triphosphate hydrolases"/>
    <property type="match status" value="1"/>
</dbReference>
<dbReference type="EMBL" id="MWAK01000370">
    <property type="protein sequence ID" value="OPZ89416.1"/>
    <property type="molecule type" value="Genomic_DNA"/>
</dbReference>
<organism evidence="5">
    <name type="scientific">candidate division TA06 bacterium ADurb.Bin417</name>
    <dbReference type="NCBI Taxonomy" id="1852828"/>
    <lineage>
        <taxon>Bacteria</taxon>
        <taxon>Bacteria division TA06</taxon>
    </lineage>
</organism>
<dbReference type="AlphaFoldDB" id="A0A1V5M8D7"/>
<dbReference type="InterPro" id="IPR017911">
    <property type="entry name" value="MacB-like_ATP-bd"/>
</dbReference>
<evidence type="ECO:0000256" key="3">
    <source>
        <dbReference type="ARBA" id="ARBA00022840"/>
    </source>
</evidence>
<evidence type="ECO:0000256" key="1">
    <source>
        <dbReference type="ARBA" id="ARBA00022448"/>
    </source>
</evidence>
<evidence type="ECO:0000259" key="4">
    <source>
        <dbReference type="PROSITE" id="PS50893"/>
    </source>
</evidence>
<dbReference type="GO" id="GO:0005886">
    <property type="term" value="C:plasma membrane"/>
    <property type="evidence" value="ECO:0007669"/>
    <property type="project" value="TreeGrafter"/>
</dbReference>
<dbReference type="Proteomes" id="UP000485484">
    <property type="component" value="Unassembled WGS sequence"/>
</dbReference>
<evidence type="ECO:0000313" key="5">
    <source>
        <dbReference type="EMBL" id="OPZ89416.1"/>
    </source>
</evidence>
<keyword evidence="1" id="KW-0813">Transport</keyword>
<keyword evidence="3 5" id="KW-0067">ATP-binding</keyword>
<dbReference type="InterPro" id="IPR003593">
    <property type="entry name" value="AAA+_ATPase"/>
</dbReference>
<gene>
    <name evidence="5" type="primary">ytrE</name>
    <name evidence="5" type="ORF">BWY73_01512</name>
</gene>
<dbReference type="CDD" id="cd03255">
    <property type="entry name" value="ABC_MJ0796_LolCDE_FtsE"/>
    <property type="match status" value="1"/>
</dbReference>
<sequence>MIIAENISRVYDGVFPVRAVDGLSLEVADGEFLCLAGPSGSGKTTLLHLLGGLERPDSGRIAIDGEEITGYNQRQRARLRLWKIGFIFQELNLIPVLNARENVEYGLLLQGVVASERRRRVDEILAELDLAGLAERRPRALSRGQQQRVAVARAMVSRPKLVIADEPTANLDSHNAENLVELMRRLNRDRGVTIVMATHDQQIMKRVGRVVSLRDGQITGETK</sequence>
<dbReference type="GO" id="GO:0022857">
    <property type="term" value="F:transmembrane transporter activity"/>
    <property type="evidence" value="ECO:0007669"/>
    <property type="project" value="TreeGrafter"/>
</dbReference>
<dbReference type="GO" id="GO:0005524">
    <property type="term" value="F:ATP binding"/>
    <property type="evidence" value="ECO:0007669"/>
    <property type="project" value="UniProtKB-KW"/>
</dbReference>
<dbReference type="InterPro" id="IPR003439">
    <property type="entry name" value="ABC_transporter-like_ATP-bd"/>
</dbReference>
<keyword evidence="2" id="KW-0547">Nucleotide-binding</keyword>
<dbReference type="PANTHER" id="PTHR24220">
    <property type="entry name" value="IMPORT ATP-BINDING PROTEIN"/>
    <property type="match status" value="1"/>
</dbReference>
<dbReference type="InterPro" id="IPR027417">
    <property type="entry name" value="P-loop_NTPase"/>
</dbReference>
<dbReference type="InterPro" id="IPR015854">
    <property type="entry name" value="ABC_transpr_LolD-like"/>
</dbReference>
<proteinExistence type="predicted"/>
<protein>
    <submittedName>
        <fullName evidence="5">ABC transporter ATP-binding protein YtrE</fullName>
    </submittedName>
</protein>
<evidence type="ECO:0000256" key="2">
    <source>
        <dbReference type="ARBA" id="ARBA00022741"/>
    </source>
</evidence>
<dbReference type="SMART" id="SM00382">
    <property type="entry name" value="AAA"/>
    <property type="match status" value="1"/>
</dbReference>
<dbReference type="FunFam" id="3.40.50.300:FF:000032">
    <property type="entry name" value="Export ABC transporter ATP-binding protein"/>
    <property type="match status" value="1"/>
</dbReference>
<dbReference type="Gene3D" id="3.40.50.300">
    <property type="entry name" value="P-loop containing nucleotide triphosphate hydrolases"/>
    <property type="match status" value="1"/>
</dbReference>
<reference evidence="5" key="1">
    <citation type="submission" date="2017-02" db="EMBL/GenBank/DDBJ databases">
        <title>Delving into the versatile metabolic prowess of the omnipresent phylum Bacteroidetes.</title>
        <authorList>
            <person name="Nobu M.K."/>
            <person name="Mei R."/>
            <person name="Narihiro T."/>
            <person name="Kuroda K."/>
            <person name="Liu W.-T."/>
        </authorList>
    </citation>
    <scope>NUCLEOTIDE SEQUENCE</scope>
    <source>
        <strain evidence="5">ADurb.Bin417</strain>
    </source>
</reference>
<dbReference type="PROSITE" id="PS50893">
    <property type="entry name" value="ABC_TRANSPORTER_2"/>
    <property type="match status" value="1"/>
</dbReference>
<dbReference type="GO" id="GO:0098796">
    <property type="term" value="C:membrane protein complex"/>
    <property type="evidence" value="ECO:0007669"/>
    <property type="project" value="UniProtKB-ARBA"/>
</dbReference>
<name>A0A1V5M8D7_UNCT6</name>
<feature type="domain" description="ABC transporter" evidence="4">
    <location>
        <begin position="2"/>
        <end position="223"/>
    </location>
</feature>
<dbReference type="Pfam" id="PF00005">
    <property type="entry name" value="ABC_tran"/>
    <property type="match status" value="1"/>
</dbReference>